<keyword evidence="3" id="KW-0805">Transcription regulation</keyword>
<reference evidence="9 10" key="1">
    <citation type="submission" date="2021-05" db="EMBL/GenBank/DDBJ databases">
        <title>Genome Assembly of Synthetic Allotetraploid Brassica napus Reveals Homoeologous Exchanges between Subgenomes.</title>
        <authorList>
            <person name="Davis J.T."/>
        </authorList>
    </citation>
    <scope>NUCLEOTIDE SEQUENCE [LARGE SCALE GENOMIC DNA]</scope>
    <source>
        <strain evidence="10">cv. Da-Ae</strain>
        <tissue evidence="9">Seedling</tissue>
    </source>
</reference>
<dbReference type="InterPro" id="IPR045279">
    <property type="entry name" value="ARR-like"/>
</dbReference>
<dbReference type="PANTHER" id="PTHR43874">
    <property type="entry name" value="TWO-COMPONENT RESPONSE REGULATOR"/>
    <property type="match status" value="1"/>
</dbReference>
<dbReference type="Pfam" id="PF00072">
    <property type="entry name" value="Response_reg"/>
    <property type="match status" value="1"/>
</dbReference>
<dbReference type="PANTHER" id="PTHR43874:SF7">
    <property type="entry name" value="TWO-COMPONENT RESPONSE REGULATOR ARR10"/>
    <property type="match status" value="1"/>
</dbReference>
<evidence type="ECO:0000256" key="3">
    <source>
        <dbReference type="ARBA" id="ARBA00023015"/>
    </source>
</evidence>
<accession>A0ABQ7Y7D6</accession>
<evidence type="ECO:0000256" key="4">
    <source>
        <dbReference type="ARBA" id="ARBA00023163"/>
    </source>
</evidence>
<comment type="subcellular location">
    <subcellularLocation>
        <location evidence="1">Nucleus</location>
    </subcellularLocation>
</comment>
<comment type="caution">
    <text evidence="9">The sequence shown here is derived from an EMBL/GenBank/DDBJ whole genome shotgun (WGS) entry which is preliminary data.</text>
</comment>
<evidence type="ECO:0000256" key="6">
    <source>
        <dbReference type="PROSITE-ProRule" id="PRU00169"/>
    </source>
</evidence>
<feature type="modified residue" description="4-aspartylphosphate" evidence="6">
    <location>
        <position position="213"/>
    </location>
</feature>
<evidence type="ECO:0000256" key="1">
    <source>
        <dbReference type="ARBA" id="ARBA00004123"/>
    </source>
</evidence>
<keyword evidence="2" id="KW-0902">Two-component regulatory system</keyword>
<dbReference type="InterPro" id="IPR001789">
    <property type="entry name" value="Sig_transdc_resp-reg_receiver"/>
</dbReference>
<dbReference type="Gene3D" id="3.40.50.2300">
    <property type="match status" value="1"/>
</dbReference>
<feature type="domain" description="Response regulatory" evidence="8">
    <location>
        <begin position="162"/>
        <end position="277"/>
    </location>
</feature>
<evidence type="ECO:0000256" key="7">
    <source>
        <dbReference type="SAM" id="MobiDB-lite"/>
    </source>
</evidence>
<dbReference type="PROSITE" id="PS50110">
    <property type="entry name" value="RESPONSE_REGULATORY"/>
    <property type="match status" value="1"/>
</dbReference>
<dbReference type="SMART" id="SM00448">
    <property type="entry name" value="REC"/>
    <property type="match status" value="1"/>
</dbReference>
<dbReference type="InterPro" id="IPR011006">
    <property type="entry name" value="CheY-like_superfamily"/>
</dbReference>
<evidence type="ECO:0000313" key="10">
    <source>
        <dbReference type="Proteomes" id="UP000824890"/>
    </source>
</evidence>
<dbReference type="EMBL" id="JAGKQM010000018">
    <property type="protein sequence ID" value="KAH0863111.1"/>
    <property type="molecule type" value="Genomic_DNA"/>
</dbReference>
<feature type="region of interest" description="Disordered" evidence="7">
    <location>
        <begin position="290"/>
        <end position="309"/>
    </location>
</feature>
<feature type="compositionally biased region" description="Polar residues" evidence="7">
    <location>
        <begin position="290"/>
        <end position="303"/>
    </location>
</feature>
<dbReference type="Proteomes" id="UP000824890">
    <property type="component" value="Unassembled WGS sequence"/>
</dbReference>
<evidence type="ECO:0000256" key="2">
    <source>
        <dbReference type="ARBA" id="ARBA00023012"/>
    </source>
</evidence>
<sequence length="309" mass="35444">MLKVFHSFPFSASRRRQCFDYLLPLDFRLLFWLQEKEKQKGSTRISEVSRNIYPLYSHGPSFHNASVKTVVREWVDSGPFYGRGFAEPLPSSNELGRFPAVKTAVPVDGRFEHIVLSCNEHQTTPSFGSNEKLSELSTFASAANMTVEQDFEALDQFPVRMRVISVDDDQTCLCILETLLHRCHYHVTTTEKAQTALELLKDNKNKFNLVISDIDMPHMDGFKLLELLGLEMDLPIILLSAHSHPKYVMEGVKRSACDYLLRSVRIEELKNIWQHMVRKSMFKKMKNILTNGESQGNSDQNGLKANRKT</sequence>
<evidence type="ECO:0000313" key="9">
    <source>
        <dbReference type="EMBL" id="KAH0863111.1"/>
    </source>
</evidence>
<dbReference type="SUPFAM" id="SSF52172">
    <property type="entry name" value="CheY-like"/>
    <property type="match status" value="1"/>
</dbReference>
<organism evidence="9 10">
    <name type="scientific">Brassica napus</name>
    <name type="common">Rape</name>
    <dbReference type="NCBI Taxonomy" id="3708"/>
    <lineage>
        <taxon>Eukaryota</taxon>
        <taxon>Viridiplantae</taxon>
        <taxon>Streptophyta</taxon>
        <taxon>Embryophyta</taxon>
        <taxon>Tracheophyta</taxon>
        <taxon>Spermatophyta</taxon>
        <taxon>Magnoliopsida</taxon>
        <taxon>eudicotyledons</taxon>
        <taxon>Gunneridae</taxon>
        <taxon>Pentapetalae</taxon>
        <taxon>rosids</taxon>
        <taxon>malvids</taxon>
        <taxon>Brassicales</taxon>
        <taxon>Brassicaceae</taxon>
        <taxon>Brassiceae</taxon>
        <taxon>Brassica</taxon>
    </lineage>
</organism>
<keyword evidence="5" id="KW-0539">Nucleus</keyword>
<proteinExistence type="predicted"/>
<evidence type="ECO:0000259" key="8">
    <source>
        <dbReference type="PROSITE" id="PS50110"/>
    </source>
</evidence>
<keyword evidence="10" id="KW-1185">Reference proteome</keyword>
<name>A0ABQ7Y7D6_BRANA</name>
<dbReference type="CDD" id="cd17584">
    <property type="entry name" value="REC_typeB_ARR-like"/>
    <property type="match status" value="1"/>
</dbReference>
<gene>
    <name evidence="9" type="ORF">HID58_080322</name>
</gene>
<keyword evidence="4" id="KW-0804">Transcription</keyword>
<evidence type="ECO:0000256" key="5">
    <source>
        <dbReference type="ARBA" id="ARBA00023242"/>
    </source>
</evidence>
<keyword evidence="6" id="KW-0597">Phosphoprotein</keyword>
<protein>
    <recommendedName>
        <fullName evidence="8">Response regulatory domain-containing protein</fullName>
    </recommendedName>
</protein>